<name>A0A0F0KT49_9MICO</name>
<dbReference type="EMBL" id="JYIV01000021">
    <property type="protein sequence ID" value="KJL24053.1"/>
    <property type="molecule type" value="Genomic_DNA"/>
</dbReference>
<evidence type="ECO:0000256" key="1">
    <source>
        <dbReference type="SAM" id="MobiDB-lite"/>
    </source>
</evidence>
<organism evidence="3 4">
    <name type="scientific">Microbacterium oxydans</name>
    <dbReference type="NCBI Taxonomy" id="82380"/>
    <lineage>
        <taxon>Bacteria</taxon>
        <taxon>Bacillati</taxon>
        <taxon>Actinomycetota</taxon>
        <taxon>Actinomycetes</taxon>
        <taxon>Micrococcales</taxon>
        <taxon>Microbacteriaceae</taxon>
        <taxon>Microbacterium</taxon>
    </lineage>
</organism>
<feature type="compositionally biased region" description="Low complexity" evidence="1">
    <location>
        <begin position="52"/>
        <end position="66"/>
    </location>
</feature>
<accession>A0A0F0KT49</accession>
<dbReference type="RefSeq" id="WP_045263144.1">
    <property type="nucleotide sequence ID" value="NZ_JYIV01000021.1"/>
</dbReference>
<comment type="caution">
    <text evidence="3">The sequence shown here is derived from an EMBL/GenBank/DDBJ whole genome shotgun (WGS) entry which is preliminary data.</text>
</comment>
<keyword evidence="2" id="KW-0472">Membrane</keyword>
<keyword evidence="2" id="KW-1133">Transmembrane helix</keyword>
<dbReference type="Proteomes" id="UP000033725">
    <property type="component" value="Unassembled WGS sequence"/>
</dbReference>
<dbReference type="OrthoDB" id="5082929at2"/>
<dbReference type="PATRIC" id="fig|82380.10.peg.1224"/>
<dbReference type="AlphaFoldDB" id="A0A0F0KT49"/>
<protein>
    <submittedName>
        <fullName evidence="3">Uncharacterized protein</fullName>
    </submittedName>
</protein>
<proteinExistence type="predicted"/>
<evidence type="ECO:0000256" key="2">
    <source>
        <dbReference type="SAM" id="Phobius"/>
    </source>
</evidence>
<sequence>MSEQTPELRWAPIEPKPRNRGRIWLIVGLVIAGLAIIAALLFFLLPRDGNPAPGVSDSPSPAASDTAPPPLSPTQTPEMTPPAAVDPPIDVFRERVGGWLTDAPRGLTIVAGETGEAALAVIDTLEQDARRLSDAQPPSALEQQWRDGVNAYSQRLAELNAALTGGSDTADAVAAARAAVQELQSLVGL</sequence>
<evidence type="ECO:0000313" key="3">
    <source>
        <dbReference type="EMBL" id="KJL24053.1"/>
    </source>
</evidence>
<gene>
    <name evidence="3" type="ORF">RN51_01218</name>
</gene>
<keyword evidence="2" id="KW-0812">Transmembrane</keyword>
<feature type="region of interest" description="Disordered" evidence="1">
    <location>
        <begin position="52"/>
        <end position="87"/>
    </location>
</feature>
<feature type="transmembrane region" description="Helical" evidence="2">
    <location>
        <begin position="23"/>
        <end position="45"/>
    </location>
</feature>
<reference evidence="3 4" key="1">
    <citation type="submission" date="2015-02" db="EMBL/GenBank/DDBJ databases">
        <title>Draft genome sequences of ten Microbacterium spp. with emphasis on heavy metal contaminated environments.</title>
        <authorList>
            <person name="Corretto E."/>
        </authorList>
    </citation>
    <scope>NUCLEOTIDE SEQUENCE [LARGE SCALE GENOMIC DNA]</scope>
    <source>
        <strain evidence="3 4">BEL163</strain>
    </source>
</reference>
<evidence type="ECO:0000313" key="4">
    <source>
        <dbReference type="Proteomes" id="UP000033725"/>
    </source>
</evidence>